<keyword evidence="3" id="KW-0479">Metal-binding</keyword>
<dbReference type="InterPro" id="IPR045054">
    <property type="entry name" value="P4HA-like"/>
</dbReference>
<comment type="subcellular location">
    <subcellularLocation>
        <location evidence="2">Endoplasmic reticulum membrane</location>
        <topology evidence="2">Single-pass type II membrane protein</topology>
    </subcellularLocation>
</comment>
<keyword evidence="5" id="KW-0560">Oxidoreductase</keyword>
<gene>
    <name evidence="9" type="ORF">CHLRE_14g619900v5</name>
</gene>
<evidence type="ECO:0000259" key="8">
    <source>
        <dbReference type="PROSITE" id="PS51471"/>
    </source>
</evidence>
<dbReference type="FunCoup" id="A0A2K3CXY0">
    <property type="interactions" value="660"/>
</dbReference>
<dbReference type="Gramene" id="PNW73130">
    <property type="protein sequence ID" value="PNW73130"/>
    <property type="gene ID" value="CHLRE_14g619900v5"/>
</dbReference>
<dbReference type="GO" id="GO:0005506">
    <property type="term" value="F:iron ion binding"/>
    <property type="evidence" value="ECO:0007669"/>
    <property type="project" value="InterPro"/>
</dbReference>
<name>A0A2K3CXY0_CHLRE</name>
<dbReference type="PANTHER" id="PTHR10869:SF236">
    <property type="entry name" value="PROLYL 4-HYDROXYLASE ALPHA SUBUNIT DOMAIN-CONTAINING PROTEIN"/>
    <property type="match status" value="1"/>
</dbReference>
<evidence type="ECO:0000256" key="3">
    <source>
        <dbReference type="ARBA" id="ARBA00022723"/>
    </source>
</evidence>
<dbReference type="Proteomes" id="UP000006906">
    <property type="component" value="Chromosome 14"/>
</dbReference>
<dbReference type="AlphaFoldDB" id="A0A2K3CXY0"/>
<dbReference type="InParanoid" id="A0A2K3CXY0"/>
<dbReference type="Gene3D" id="2.60.120.620">
    <property type="entry name" value="q2cbj1_9rhob like domain"/>
    <property type="match status" value="1"/>
</dbReference>
<dbReference type="InterPro" id="IPR044862">
    <property type="entry name" value="Pro_4_hyd_alph_FE2OG_OXY"/>
</dbReference>
<protein>
    <recommendedName>
        <fullName evidence="8">Fe2OG dioxygenase domain-containing protein</fullName>
    </recommendedName>
</protein>
<dbReference type="RefSeq" id="XP_042916837.1">
    <property type="nucleotide sequence ID" value="XM_043070164.1"/>
</dbReference>
<proteinExistence type="predicted"/>
<comment type="catalytic activity">
    <reaction evidence="7">
        <text>L-prolyl-[collagen] + 2-oxoglutarate + O2 = trans-4-hydroxy-L-prolyl-[collagen] + succinate + CO2</text>
        <dbReference type="Rhea" id="RHEA:18945"/>
        <dbReference type="Rhea" id="RHEA-COMP:11676"/>
        <dbReference type="Rhea" id="RHEA-COMP:11680"/>
        <dbReference type="ChEBI" id="CHEBI:15379"/>
        <dbReference type="ChEBI" id="CHEBI:16526"/>
        <dbReference type="ChEBI" id="CHEBI:16810"/>
        <dbReference type="ChEBI" id="CHEBI:30031"/>
        <dbReference type="ChEBI" id="CHEBI:50342"/>
        <dbReference type="ChEBI" id="CHEBI:61965"/>
        <dbReference type="EC" id="1.14.11.2"/>
    </reaction>
</comment>
<feature type="domain" description="Fe2OG dioxygenase" evidence="8">
    <location>
        <begin position="116"/>
        <end position="221"/>
    </location>
</feature>
<evidence type="ECO:0000256" key="1">
    <source>
        <dbReference type="ARBA" id="ARBA00001961"/>
    </source>
</evidence>
<evidence type="ECO:0000313" key="10">
    <source>
        <dbReference type="Proteomes" id="UP000006906"/>
    </source>
</evidence>
<keyword evidence="4" id="KW-0223">Dioxygenase</keyword>
<evidence type="ECO:0000256" key="4">
    <source>
        <dbReference type="ARBA" id="ARBA00022964"/>
    </source>
</evidence>
<evidence type="ECO:0000256" key="6">
    <source>
        <dbReference type="ARBA" id="ARBA00023004"/>
    </source>
</evidence>
<dbReference type="GO" id="GO:0004656">
    <property type="term" value="F:procollagen-proline 4-dioxygenase activity"/>
    <property type="evidence" value="ECO:0000318"/>
    <property type="project" value="GO_Central"/>
</dbReference>
<evidence type="ECO:0000313" key="9">
    <source>
        <dbReference type="EMBL" id="PNW73130.1"/>
    </source>
</evidence>
<dbReference type="OrthoDB" id="69177at2759"/>
<organism evidence="9 10">
    <name type="scientific">Chlamydomonas reinhardtii</name>
    <name type="common">Chlamydomonas smithii</name>
    <dbReference type="NCBI Taxonomy" id="3055"/>
    <lineage>
        <taxon>Eukaryota</taxon>
        <taxon>Viridiplantae</taxon>
        <taxon>Chlorophyta</taxon>
        <taxon>core chlorophytes</taxon>
        <taxon>Chlorophyceae</taxon>
        <taxon>CS clade</taxon>
        <taxon>Chlamydomonadales</taxon>
        <taxon>Chlamydomonadaceae</taxon>
        <taxon>Chlamydomonas</taxon>
    </lineage>
</organism>
<accession>A0A2K3CXY0</accession>
<dbReference type="GO" id="GO:0005789">
    <property type="term" value="C:endoplasmic reticulum membrane"/>
    <property type="evidence" value="ECO:0007669"/>
    <property type="project" value="UniProtKB-SubCell"/>
</dbReference>
<keyword evidence="6" id="KW-0408">Iron</keyword>
<dbReference type="InterPro" id="IPR006620">
    <property type="entry name" value="Pro_4_hyd_alph"/>
</dbReference>
<dbReference type="EMBL" id="CM008975">
    <property type="protein sequence ID" value="PNW73130.1"/>
    <property type="molecule type" value="Genomic_DNA"/>
</dbReference>
<dbReference type="GeneID" id="5715880"/>
<dbReference type="KEGG" id="cre:CHLRE_14g619900v5"/>
<comment type="cofactor">
    <cofactor evidence="1">
        <name>L-ascorbate</name>
        <dbReference type="ChEBI" id="CHEBI:38290"/>
    </cofactor>
</comment>
<keyword evidence="10" id="KW-1185">Reference proteome</keyword>
<dbReference type="InterPro" id="IPR005123">
    <property type="entry name" value="Oxoglu/Fe-dep_dioxygenase_dom"/>
</dbReference>
<dbReference type="SMART" id="SM00702">
    <property type="entry name" value="P4Hc"/>
    <property type="match status" value="1"/>
</dbReference>
<evidence type="ECO:0000256" key="5">
    <source>
        <dbReference type="ARBA" id="ARBA00023002"/>
    </source>
</evidence>
<dbReference type="Pfam" id="PF13640">
    <property type="entry name" value="2OG-FeII_Oxy_3"/>
    <property type="match status" value="1"/>
</dbReference>
<evidence type="ECO:0000256" key="7">
    <source>
        <dbReference type="ARBA" id="ARBA00049169"/>
    </source>
</evidence>
<dbReference type="ExpressionAtlas" id="A0A2K3CXY0">
    <property type="expression patterns" value="differential"/>
</dbReference>
<sequence length="238" mass="25695">MSKKQKQQPQAPAALPKLPKLVAKHGIELRGLYPEDAPTIYALHNALSASECASLLAYLQSNCPLTRVAHAQTKSIAWRDVDRVEFVSPQLSAAVWAAVAAPLRSGLPARTTRGGVPEGLNAKWRVYRYKEGQGFGPHYDEEDACPATARASCYTLLLYLNDVAAGGETVFYRSRGREVAAVTPEQGLVVVHAQGPDCLLHEGRPVGRGCEKWLLRSDVLAAEAPAEEAEEPEEGGAE</sequence>
<dbReference type="PANTHER" id="PTHR10869">
    <property type="entry name" value="PROLYL 4-HYDROXYLASE ALPHA SUBUNIT"/>
    <property type="match status" value="1"/>
</dbReference>
<reference evidence="9 10" key="1">
    <citation type="journal article" date="2007" name="Science">
        <title>The Chlamydomonas genome reveals the evolution of key animal and plant functions.</title>
        <authorList>
            <person name="Merchant S.S."/>
            <person name="Prochnik S.E."/>
            <person name="Vallon O."/>
            <person name="Harris E.H."/>
            <person name="Karpowicz S.J."/>
            <person name="Witman G.B."/>
            <person name="Terry A."/>
            <person name="Salamov A."/>
            <person name="Fritz-Laylin L.K."/>
            <person name="Marechal-Drouard L."/>
            <person name="Marshall W.F."/>
            <person name="Qu L.H."/>
            <person name="Nelson D.R."/>
            <person name="Sanderfoot A.A."/>
            <person name="Spalding M.H."/>
            <person name="Kapitonov V.V."/>
            <person name="Ren Q."/>
            <person name="Ferris P."/>
            <person name="Lindquist E."/>
            <person name="Shapiro H."/>
            <person name="Lucas S.M."/>
            <person name="Grimwood J."/>
            <person name="Schmutz J."/>
            <person name="Cardol P."/>
            <person name="Cerutti H."/>
            <person name="Chanfreau G."/>
            <person name="Chen C.L."/>
            <person name="Cognat V."/>
            <person name="Croft M.T."/>
            <person name="Dent R."/>
            <person name="Dutcher S."/>
            <person name="Fernandez E."/>
            <person name="Fukuzawa H."/>
            <person name="Gonzalez-Ballester D."/>
            <person name="Gonzalez-Halphen D."/>
            <person name="Hallmann A."/>
            <person name="Hanikenne M."/>
            <person name="Hippler M."/>
            <person name="Inwood W."/>
            <person name="Jabbari K."/>
            <person name="Kalanon M."/>
            <person name="Kuras R."/>
            <person name="Lefebvre P.A."/>
            <person name="Lemaire S.D."/>
            <person name="Lobanov A.V."/>
            <person name="Lohr M."/>
            <person name="Manuell A."/>
            <person name="Meier I."/>
            <person name="Mets L."/>
            <person name="Mittag M."/>
            <person name="Mittelmeier T."/>
            <person name="Moroney J.V."/>
            <person name="Moseley J."/>
            <person name="Napoli C."/>
            <person name="Nedelcu A.M."/>
            <person name="Niyogi K."/>
            <person name="Novoselov S.V."/>
            <person name="Paulsen I.T."/>
            <person name="Pazour G."/>
            <person name="Purton S."/>
            <person name="Ral J.P."/>
            <person name="Riano-Pachon D.M."/>
            <person name="Riekhof W."/>
            <person name="Rymarquis L."/>
            <person name="Schroda M."/>
            <person name="Stern D."/>
            <person name="Umen J."/>
            <person name="Willows R."/>
            <person name="Wilson N."/>
            <person name="Zimmer S.L."/>
            <person name="Allmer J."/>
            <person name="Balk J."/>
            <person name="Bisova K."/>
            <person name="Chen C.J."/>
            <person name="Elias M."/>
            <person name="Gendler K."/>
            <person name="Hauser C."/>
            <person name="Lamb M.R."/>
            <person name="Ledford H."/>
            <person name="Long J.C."/>
            <person name="Minagawa J."/>
            <person name="Page M.D."/>
            <person name="Pan J."/>
            <person name="Pootakham W."/>
            <person name="Roje S."/>
            <person name="Rose A."/>
            <person name="Stahlberg E."/>
            <person name="Terauchi A.M."/>
            <person name="Yang P."/>
            <person name="Ball S."/>
            <person name="Bowler C."/>
            <person name="Dieckmann C.L."/>
            <person name="Gladyshev V.N."/>
            <person name="Green P."/>
            <person name="Jorgensen R."/>
            <person name="Mayfield S."/>
            <person name="Mueller-Roeber B."/>
            <person name="Rajamani S."/>
            <person name="Sayre R.T."/>
            <person name="Brokstein P."/>
            <person name="Dubchak I."/>
            <person name="Goodstein D."/>
            <person name="Hornick L."/>
            <person name="Huang Y.W."/>
            <person name="Jhaveri J."/>
            <person name="Luo Y."/>
            <person name="Martinez D."/>
            <person name="Ngau W.C."/>
            <person name="Otillar B."/>
            <person name="Poliakov A."/>
            <person name="Porter A."/>
            <person name="Szajkowski L."/>
            <person name="Werner G."/>
            <person name="Zhou K."/>
            <person name="Grigoriev I.V."/>
            <person name="Rokhsar D.S."/>
            <person name="Grossman A.R."/>
        </authorList>
    </citation>
    <scope>NUCLEOTIDE SEQUENCE [LARGE SCALE GENOMIC DNA]</scope>
    <source>
        <strain evidence="10">CC-503</strain>
    </source>
</reference>
<dbReference type="GO" id="GO:0031418">
    <property type="term" value="F:L-ascorbic acid binding"/>
    <property type="evidence" value="ECO:0007669"/>
    <property type="project" value="InterPro"/>
</dbReference>
<dbReference type="PROSITE" id="PS51471">
    <property type="entry name" value="FE2OG_OXY"/>
    <property type="match status" value="1"/>
</dbReference>
<dbReference type="GO" id="GO:0005783">
    <property type="term" value="C:endoplasmic reticulum"/>
    <property type="evidence" value="ECO:0000318"/>
    <property type="project" value="GO_Central"/>
</dbReference>
<evidence type="ECO:0000256" key="2">
    <source>
        <dbReference type="ARBA" id="ARBA00004648"/>
    </source>
</evidence>